<dbReference type="EMBL" id="QGGV01000005">
    <property type="protein sequence ID" value="PWK56158.1"/>
    <property type="molecule type" value="Genomic_DNA"/>
</dbReference>
<sequence length="121" mass="13628">MDLDRTTRDLAERMATQLRVKGTDLTDVVSRAGRKLPRRLRAEATVLIEAQALARNPKLGRRVDQARVLKAERRLRAYLDRLDSGSEKRAEILDRLAAVGFVVLVVAGVLFYVLVQQGAFR</sequence>
<keyword evidence="3" id="KW-1185">Reference proteome</keyword>
<evidence type="ECO:0000313" key="3">
    <source>
        <dbReference type="Proteomes" id="UP000245390"/>
    </source>
</evidence>
<organism evidence="2 3">
    <name type="scientific">Silicimonas algicola</name>
    <dbReference type="NCBI Taxonomy" id="1826607"/>
    <lineage>
        <taxon>Bacteria</taxon>
        <taxon>Pseudomonadati</taxon>
        <taxon>Pseudomonadota</taxon>
        <taxon>Alphaproteobacteria</taxon>
        <taxon>Rhodobacterales</taxon>
        <taxon>Paracoccaceae</taxon>
    </lineage>
</organism>
<dbReference type="Proteomes" id="UP000245390">
    <property type="component" value="Unassembled WGS sequence"/>
</dbReference>
<reference evidence="2 3" key="1">
    <citation type="submission" date="2018-05" db="EMBL/GenBank/DDBJ databases">
        <title>Genomic Encyclopedia of Type Strains, Phase IV (KMG-IV): sequencing the most valuable type-strain genomes for metagenomic binning, comparative biology and taxonomic classification.</title>
        <authorList>
            <person name="Goeker M."/>
        </authorList>
    </citation>
    <scope>NUCLEOTIDE SEQUENCE [LARGE SCALE GENOMIC DNA]</scope>
    <source>
        <strain evidence="2 3">DSM 103371</strain>
    </source>
</reference>
<keyword evidence="1" id="KW-1133">Transmembrane helix</keyword>
<dbReference type="OrthoDB" id="7874312at2"/>
<comment type="caution">
    <text evidence="2">The sequence shown here is derived from an EMBL/GenBank/DDBJ whole genome shotgun (WGS) entry which is preliminary data.</text>
</comment>
<keyword evidence="1" id="KW-0472">Membrane</keyword>
<proteinExistence type="predicted"/>
<dbReference type="AlphaFoldDB" id="A0A316G5M6"/>
<feature type="transmembrane region" description="Helical" evidence="1">
    <location>
        <begin position="96"/>
        <end position="115"/>
    </location>
</feature>
<gene>
    <name evidence="2" type="ORF">C8D95_105225</name>
</gene>
<keyword evidence="1" id="KW-0812">Transmembrane</keyword>
<name>A0A316G5M6_9RHOB</name>
<evidence type="ECO:0000256" key="1">
    <source>
        <dbReference type="SAM" id="Phobius"/>
    </source>
</evidence>
<dbReference type="RefSeq" id="WP_109759580.1">
    <property type="nucleotide sequence ID" value="NZ_CP034588.1"/>
</dbReference>
<evidence type="ECO:0000313" key="2">
    <source>
        <dbReference type="EMBL" id="PWK56158.1"/>
    </source>
</evidence>
<accession>A0A316G5M6</accession>
<protein>
    <submittedName>
        <fullName evidence="2">Uncharacterized protein</fullName>
    </submittedName>
</protein>
<dbReference type="KEGG" id="salo:EF888_17495"/>